<evidence type="ECO:0000256" key="1">
    <source>
        <dbReference type="SAM" id="MobiDB-lite"/>
    </source>
</evidence>
<gene>
    <name evidence="2" type="ORF">TH5_21415</name>
</gene>
<name>A0A367UAU2_9PROT</name>
<evidence type="ECO:0000313" key="2">
    <source>
        <dbReference type="EMBL" id="RCK04142.1"/>
    </source>
</evidence>
<proteinExistence type="predicted"/>
<evidence type="ECO:0000313" key="3">
    <source>
        <dbReference type="Proteomes" id="UP000252419"/>
    </source>
</evidence>
<organism evidence="2 3">
    <name type="scientific">Thalassospira xianhensis MCCC 1A02616</name>
    <dbReference type="NCBI Taxonomy" id="1177929"/>
    <lineage>
        <taxon>Bacteria</taxon>
        <taxon>Pseudomonadati</taxon>
        <taxon>Pseudomonadota</taxon>
        <taxon>Alphaproteobacteria</taxon>
        <taxon>Rhodospirillales</taxon>
        <taxon>Thalassospiraceae</taxon>
        <taxon>Thalassospira</taxon>
    </lineage>
</organism>
<accession>A0A367UAU2</accession>
<keyword evidence="3" id="KW-1185">Reference proteome</keyword>
<sequence>MGRPFVFIRAEQKRSDLAALAEQYGIPSKDGVLPADRLVELLNQMTQSLSDGARENAARITARDVGLWENWDSSDPNAVTPNGNSPDEERESWRETVDAVAGALVADKVFAE</sequence>
<dbReference type="AlphaFoldDB" id="A0A367UAU2"/>
<dbReference type="Proteomes" id="UP000252419">
    <property type="component" value="Unassembled WGS sequence"/>
</dbReference>
<protein>
    <submittedName>
        <fullName evidence="2">Uncharacterized protein</fullName>
    </submittedName>
</protein>
<reference evidence="2 3" key="1">
    <citation type="submission" date="2014-07" db="EMBL/GenBank/DDBJ databases">
        <title>Draft genome sequence of Thalassospira xianhensis P-4 (MCCC 1A02616).</title>
        <authorList>
            <person name="Lai Q."/>
            <person name="Shao Z."/>
        </authorList>
    </citation>
    <scope>NUCLEOTIDE SEQUENCE [LARGE SCALE GENOMIC DNA]</scope>
    <source>
        <strain evidence="2 3">MCCC 1A02616</strain>
    </source>
</reference>
<feature type="compositionally biased region" description="Polar residues" evidence="1">
    <location>
        <begin position="71"/>
        <end position="85"/>
    </location>
</feature>
<dbReference type="EMBL" id="JPWA01000036">
    <property type="protein sequence ID" value="RCK04142.1"/>
    <property type="molecule type" value="Genomic_DNA"/>
</dbReference>
<comment type="caution">
    <text evidence="2">The sequence shown here is derived from an EMBL/GenBank/DDBJ whole genome shotgun (WGS) entry which is preliminary data.</text>
</comment>
<dbReference type="RefSeq" id="WP_114123512.1">
    <property type="nucleotide sequence ID" value="NZ_JPWA01000036.1"/>
</dbReference>
<feature type="region of interest" description="Disordered" evidence="1">
    <location>
        <begin position="70"/>
        <end position="94"/>
    </location>
</feature>